<dbReference type="InterPro" id="IPR025943">
    <property type="entry name" value="Sigma_54_int_dom_ATP-bd_2"/>
</dbReference>
<dbReference type="Pfam" id="PF02954">
    <property type="entry name" value="HTH_8"/>
    <property type="match status" value="1"/>
</dbReference>
<keyword evidence="4" id="KW-0238">DNA-binding</keyword>
<dbReference type="CDD" id="cd00009">
    <property type="entry name" value="AAA"/>
    <property type="match status" value="1"/>
</dbReference>
<dbReference type="PROSITE" id="PS50045">
    <property type="entry name" value="SIGMA54_INTERACT_4"/>
    <property type="match status" value="1"/>
</dbReference>
<accession>A0A3M7TMF9</accession>
<dbReference type="InterPro" id="IPR058031">
    <property type="entry name" value="AAA_lid_NorR"/>
</dbReference>
<dbReference type="Gene3D" id="3.40.50.300">
    <property type="entry name" value="P-loop containing nucleotide triphosphate hydrolases"/>
    <property type="match status" value="1"/>
</dbReference>
<dbReference type="InterPro" id="IPR002078">
    <property type="entry name" value="Sigma_54_int"/>
</dbReference>
<evidence type="ECO:0000256" key="1">
    <source>
        <dbReference type="ARBA" id="ARBA00022741"/>
    </source>
</evidence>
<feature type="domain" description="Sigma-54 factor interaction" evidence="6">
    <location>
        <begin position="18"/>
        <end position="243"/>
    </location>
</feature>
<organism evidence="7 8">
    <name type="scientific">Alteribacter keqinensis</name>
    <dbReference type="NCBI Taxonomy" id="2483800"/>
    <lineage>
        <taxon>Bacteria</taxon>
        <taxon>Bacillati</taxon>
        <taxon>Bacillota</taxon>
        <taxon>Bacilli</taxon>
        <taxon>Bacillales</taxon>
        <taxon>Bacillaceae</taxon>
        <taxon>Alteribacter</taxon>
    </lineage>
</organism>
<keyword evidence="1" id="KW-0547">Nucleotide-binding</keyword>
<dbReference type="PROSITE" id="PS00676">
    <property type="entry name" value="SIGMA54_INTERACT_2"/>
    <property type="match status" value="1"/>
</dbReference>
<evidence type="ECO:0000256" key="3">
    <source>
        <dbReference type="ARBA" id="ARBA00023015"/>
    </source>
</evidence>
<evidence type="ECO:0000313" key="8">
    <source>
        <dbReference type="Proteomes" id="UP000278746"/>
    </source>
</evidence>
<dbReference type="AlphaFoldDB" id="A0A3M7TMF9"/>
<dbReference type="GO" id="GO:0043565">
    <property type="term" value="F:sequence-specific DNA binding"/>
    <property type="evidence" value="ECO:0007669"/>
    <property type="project" value="InterPro"/>
</dbReference>
<dbReference type="GO" id="GO:0005524">
    <property type="term" value="F:ATP binding"/>
    <property type="evidence" value="ECO:0007669"/>
    <property type="project" value="UniProtKB-KW"/>
</dbReference>
<proteinExistence type="predicted"/>
<keyword evidence="5" id="KW-0804">Transcription</keyword>
<dbReference type="PANTHER" id="PTHR32071:SF122">
    <property type="entry name" value="SIGMA FACTOR"/>
    <property type="match status" value="1"/>
</dbReference>
<comment type="caution">
    <text evidence="7">The sequence shown here is derived from an EMBL/GenBank/DDBJ whole genome shotgun (WGS) entry which is preliminary data.</text>
</comment>
<dbReference type="InterPro" id="IPR027417">
    <property type="entry name" value="P-loop_NTPase"/>
</dbReference>
<dbReference type="SMART" id="SM00382">
    <property type="entry name" value="AAA"/>
    <property type="match status" value="1"/>
</dbReference>
<dbReference type="InterPro" id="IPR025662">
    <property type="entry name" value="Sigma_54_int_dom_ATP-bd_1"/>
</dbReference>
<gene>
    <name evidence="7" type="ORF">EBO34_16420</name>
</gene>
<dbReference type="Proteomes" id="UP000278746">
    <property type="component" value="Unassembled WGS sequence"/>
</dbReference>
<dbReference type="InterPro" id="IPR025944">
    <property type="entry name" value="Sigma_54_int_dom_CS"/>
</dbReference>
<reference evidence="7 8" key="1">
    <citation type="submission" date="2018-10" db="EMBL/GenBank/DDBJ databases">
        <title>Bacillus Keqinensis sp. nov., a moderately halophilic bacterium isolated from a saline-alkaline lake.</title>
        <authorList>
            <person name="Wang H."/>
        </authorList>
    </citation>
    <scope>NUCLEOTIDE SEQUENCE [LARGE SCALE GENOMIC DNA]</scope>
    <source>
        <strain evidence="7 8">KQ-3</strain>
    </source>
</reference>
<dbReference type="PROSITE" id="PS00688">
    <property type="entry name" value="SIGMA54_INTERACT_3"/>
    <property type="match status" value="1"/>
</dbReference>
<keyword evidence="3" id="KW-0805">Transcription regulation</keyword>
<dbReference type="InterPro" id="IPR002197">
    <property type="entry name" value="HTH_Fis"/>
</dbReference>
<evidence type="ECO:0000256" key="2">
    <source>
        <dbReference type="ARBA" id="ARBA00022840"/>
    </source>
</evidence>
<evidence type="ECO:0000256" key="5">
    <source>
        <dbReference type="ARBA" id="ARBA00023163"/>
    </source>
</evidence>
<evidence type="ECO:0000259" key="6">
    <source>
        <dbReference type="PROSITE" id="PS50045"/>
    </source>
</evidence>
<dbReference type="PROSITE" id="PS00675">
    <property type="entry name" value="SIGMA54_INTERACT_1"/>
    <property type="match status" value="1"/>
</dbReference>
<dbReference type="InterPro" id="IPR003593">
    <property type="entry name" value="AAA+_ATPase"/>
</dbReference>
<keyword evidence="2" id="KW-0067">ATP-binding</keyword>
<evidence type="ECO:0000313" key="7">
    <source>
        <dbReference type="EMBL" id="RNA66791.1"/>
    </source>
</evidence>
<dbReference type="PANTHER" id="PTHR32071">
    <property type="entry name" value="TRANSCRIPTIONAL REGULATORY PROTEIN"/>
    <property type="match status" value="1"/>
</dbReference>
<protein>
    <submittedName>
        <fullName evidence="7">Sigma-54-dependent Fis family transcriptional regulator</fullName>
    </submittedName>
</protein>
<dbReference type="Gene3D" id="1.10.8.60">
    <property type="match status" value="1"/>
</dbReference>
<keyword evidence="8" id="KW-1185">Reference proteome</keyword>
<dbReference type="Pfam" id="PF25601">
    <property type="entry name" value="AAA_lid_14"/>
    <property type="match status" value="1"/>
</dbReference>
<dbReference type="GO" id="GO:0006355">
    <property type="term" value="P:regulation of DNA-templated transcription"/>
    <property type="evidence" value="ECO:0007669"/>
    <property type="project" value="InterPro"/>
</dbReference>
<name>A0A3M7TMF9_9BACI</name>
<dbReference type="EMBL" id="RHIB01000003">
    <property type="protein sequence ID" value="RNA66791.1"/>
    <property type="molecule type" value="Genomic_DNA"/>
</dbReference>
<dbReference type="Pfam" id="PF00158">
    <property type="entry name" value="Sigma54_activat"/>
    <property type="match status" value="1"/>
</dbReference>
<dbReference type="SUPFAM" id="SSF52540">
    <property type="entry name" value="P-loop containing nucleoside triphosphate hydrolases"/>
    <property type="match status" value="1"/>
</dbReference>
<dbReference type="FunFam" id="3.40.50.300:FF:000006">
    <property type="entry name" value="DNA-binding transcriptional regulator NtrC"/>
    <property type="match status" value="1"/>
</dbReference>
<evidence type="ECO:0000256" key="4">
    <source>
        <dbReference type="ARBA" id="ARBA00023125"/>
    </source>
</evidence>
<sequence length="329" mass="37271">MTVLDETPVDLSAGVGMYVGKSPVMKEVLDLAFRWAKTDYQVLIEGETGTGKELMARFLHHASERWDRPFVAVNCGAMADSLLESELFGHEKGSFTGAHRDRKGLFEQAAGGTLFLDEIGEASEAIQVKLLRILETKEFYRIGAEGSLPMTARVITATHRPLRKRVEEGAFREDLMFRLDVGKITMPPLSKRLRDIPDLVVSLFQKEGLPERTLTDQALKRLESHPWPGNIRELNHVMIKTAVTLPAQQTIIDEGDLALPESRLDERLLLNHESDCTVPELLEAVRLYEKELIQARIETVLKETSGDRKRAAELLDLTERKLRYWLNEK</sequence>
<dbReference type="Gene3D" id="1.10.10.60">
    <property type="entry name" value="Homeodomain-like"/>
    <property type="match status" value="1"/>
</dbReference>